<keyword evidence="2" id="KW-0812">Transmembrane</keyword>
<dbReference type="InterPro" id="IPR022024">
    <property type="entry name" value="DUF3602"/>
</dbReference>
<dbReference type="PANTHER" id="PTHR34693">
    <property type="entry name" value="PROTEIN PAR32"/>
    <property type="match status" value="1"/>
</dbReference>
<dbReference type="EMBL" id="ADBL01001631">
    <property type="status" value="NOT_ANNOTATED_CDS"/>
    <property type="molecule type" value="Genomic_DNA"/>
</dbReference>
<evidence type="ECO:0000313" key="4">
    <source>
        <dbReference type="EnsemblFungi" id="MAPG_06755T0"/>
    </source>
</evidence>
<dbReference type="EnsemblFungi" id="MAPG_06755T0">
    <property type="protein sequence ID" value="MAPG_06755T0"/>
    <property type="gene ID" value="MAPG_06755"/>
</dbReference>
<evidence type="ECO:0000313" key="3">
    <source>
        <dbReference type="EMBL" id="KLU87762.1"/>
    </source>
</evidence>
<dbReference type="AlphaFoldDB" id="A0A0C4E2W3"/>
<dbReference type="OrthoDB" id="3063476at2759"/>
<dbReference type="EMBL" id="GL876970">
    <property type="protein sequence ID" value="KLU87762.1"/>
    <property type="molecule type" value="Genomic_DNA"/>
</dbReference>
<evidence type="ECO:0000256" key="2">
    <source>
        <dbReference type="SAM" id="Phobius"/>
    </source>
</evidence>
<feature type="compositionally biased region" description="Low complexity" evidence="1">
    <location>
        <begin position="227"/>
        <end position="239"/>
    </location>
</feature>
<protein>
    <submittedName>
        <fullName evidence="3 4">Uncharacterized protein</fullName>
    </submittedName>
</protein>
<organism evidence="4 5">
    <name type="scientific">Magnaporthiopsis poae (strain ATCC 64411 / 73-15)</name>
    <name type="common">Kentucky bluegrass fungus</name>
    <name type="synonym">Magnaporthe poae</name>
    <dbReference type="NCBI Taxonomy" id="644358"/>
    <lineage>
        <taxon>Eukaryota</taxon>
        <taxon>Fungi</taxon>
        <taxon>Dikarya</taxon>
        <taxon>Ascomycota</taxon>
        <taxon>Pezizomycotina</taxon>
        <taxon>Sordariomycetes</taxon>
        <taxon>Sordariomycetidae</taxon>
        <taxon>Magnaporthales</taxon>
        <taxon>Magnaporthaceae</taxon>
        <taxon>Magnaporthiopsis</taxon>
    </lineage>
</organism>
<name>A0A0C4E2W3_MAGP6</name>
<reference evidence="4" key="5">
    <citation type="submission" date="2015-06" db="UniProtKB">
        <authorList>
            <consortium name="EnsemblFungi"/>
        </authorList>
    </citation>
    <scope>IDENTIFICATION</scope>
    <source>
        <strain evidence="4">ATCC 64411</strain>
    </source>
</reference>
<reference evidence="3" key="1">
    <citation type="submission" date="2010-05" db="EMBL/GenBank/DDBJ databases">
        <title>The Genome Sequence of Magnaporthe poae strain ATCC 64411.</title>
        <authorList>
            <consortium name="The Broad Institute Genome Sequencing Platform"/>
            <consortium name="Broad Institute Genome Sequencing Center for Infectious Disease"/>
            <person name="Ma L.-J."/>
            <person name="Dead R."/>
            <person name="Young S."/>
            <person name="Zeng Q."/>
            <person name="Koehrsen M."/>
            <person name="Alvarado L."/>
            <person name="Berlin A."/>
            <person name="Chapman S.B."/>
            <person name="Chen Z."/>
            <person name="Freedman E."/>
            <person name="Gellesch M."/>
            <person name="Goldberg J."/>
            <person name="Griggs A."/>
            <person name="Gujja S."/>
            <person name="Heilman E.R."/>
            <person name="Heiman D."/>
            <person name="Hepburn T."/>
            <person name="Howarth C."/>
            <person name="Jen D."/>
            <person name="Larson L."/>
            <person name="Mehta T."/>
            <person name="Neiman D."/>
            <person name="Pearson M."/>
            <person name="Roberts A."/>
            <person name="Saif S."/>
            <person name="Shea T."/>
            <person name="Shenoy N."/>
            <person name="Sisk P."/>
            <person name="Stolte C."/>
            <person name="Sykes S."/>
            <person name="Walk T."/>
            <person name="White J."/>
            <person name="Yandava C."/>
            <person name="Haas B."/>
            <person name="Nusbaum C."/>
            <person name="Birren B."/>
        </authorList>
    </citation>
    <scope>NUCLEOTIDE SEQUENCE</scope>
    <source>
        <strain evidence="3">ATCC 64411</strain>
    </source>
</reference>
<dbReference type="Proteomes" id="UP000011715">
    <property type="component" value="Unassembled WGS sequence"/>
</dbReference>
<reference evidence="3" key="3">
    <citation type="submission" date="2011-03" db="EMBL/GenBank/DDBJ databases">
        <title>Annotation of Magnaporthe poae ATCC 64411.</title>
        <authorList>
            <person name="Ma L.-J."/>
            <person name="Dead R."/>
            <person name="Young S.K."/>
            <person name="Zeng Q."/>
            <person name="Gargeya S."/>
            <person name="Fitzgerald M."/>
            <person name="Haas B."/>
            <person name="Abouelleil A."/>
            <person name="Alvarado L."/>
            <person name="Arachchi H.M."/>
            <person name="Berlin A."/>
            <person name="Brown A."/>
            <person name="Chapman S.B."/>
            <person name="Chen Z."/>
            <person name="Dunbar C."/>
            <person name="Freedman E."/>
            <person name="Gearin G."/>
            <person name="Gellesch M."/>
            <person name="Goldberg J."/>
            <person name="Griggs A."/>
            <person name="Gujja S."/>
            <person name="Heiman D."/>
            <person name="Howarth C."/>
            <person name="Larson L."/>
            <person name="Lui A."/>
            <person name="MacDonald P.J.P."/>
            <person name="Mehta T."/>
            <person name="Montmayeur A."/>
            <person name="Murphy C."/>
            <person name="Neiman D."/>
            <person name="Pearson M."/>
            <person name="Priest M."/>
            <person name="Roberts A."/>
            <person name="Saif S."/>
            <person name="Shea T."/>
            <person name="Shenoy N."/>
            <person name="Sisk P."/>
            <person name="Stolte C."/>
            <person name="Sykes S."/>
            <person name="Yandava C."/>
            <person name="Wortman J."/>
            <person name="Nusbaum C."/>
            <person name="Birren B."/>
        </authorList>
    </citation>
    <scope>NUCLEOTIDE SEQUENCE</scope>
    <source>
        <strain evidence="3">ATCC 64411</strain>
    </source>
</reference>
<feature type="region of interest" description="Disordered" evidence="1">
    <location>
        <begin position="159"/>
        <end position="261"/>
    </location>
</feature>
<accession>A0A0C4E2W3</accession>
<evidence type="ECO:0000256" key="1">
    <source>
        <dbReference type="SAM" id="MobiDB-lite"/>
    </source>
</evidence>
<feature type="compositionally biased region" description="Basic and acidic residues" evidence="1">
    <location>
        <begin position="211"/>
        <end position="226"/>
    </location>
</feature>
<dbReference type="VEuPathDB" id="FungiDB:MAPG_06755"/>
<proteinExistence type="predicted"/>
<dbReference type="InterPro" id="IPR053203">
    <property type="entry name" value="Cisplatin_resist-associated"/>
</dbReference>
<keyword evidence="5" id="KW-1185">Reference proteome</keyword>
<feature type="compositionally biased region" description="Basic and acidic residues" evidence="1">
    <location>
        <begin position="240"/>
        <end position="249"/>
    </location>
</feature>
<sequence length="261" mass="27521">MASLGARVVLVQPASPQNSKASPSVLESCPSPRPKASIPSRRPLASSHLLSSNARAKPLPVRGATEYQQPGSRFPQAFFFFFFFFFCFLFLSPAGADFSSHTPLAKPWVAPHRHRRPLIAIMGGDLTSSGRGGAGNIVEKAKSPAIEPKDLETPTLKTSVVTTGRGGTGNMAKNTDPAETRALQDVEPVSLPESTGATHIGRGGDGNVIKPKAERPEDGGGKELARAKSAGDAAAAQDSADTKKDKESLATKGKHWLMGKK</sequence>
<evidence type="ECO:0000313" key="5">
    <source>
        <dbReference type="Proteomes" id="UP000011715"/>
    </source>
</evidence>
<feature type="transmembrane region" description="Helical" evidence="2">
    <location>
        <begin position="77"/>
        <end position="96"/>
    </location>
</feature>
<dbReference type="PANTHER" id="PTHR34693:SF1">
    <property type="entry name" value="PROTEIN PAR32"/>
    <property type="match status" value="1"/>
</dbReference>
<keyword evidence="2" id="KW-1133">Transmembrane helix</keyword>
<keyword evidence="2" id="KW-0472">Membrane</keyword>
<dbReference type="Pfam" id="PF12223">
    <property type="entry name" value="DUF3602"/>
    <property type="match status" value="1"/>
</dbReference>
<dbReference type="eggNOG" id="ENOG502S3S2">
    <property type="taxonomic scope" value="Eukaryota"/>
</dbReference>
<feature type="compositionally biased region" description="Basic residues" evidence="1">
    <location>
        <begin position="252"/>
        <end position="261"/>
    </location>
</feature>
<reference evidence="5" key="2">
    <citation type="submission" date="2010-05" db="EMBL/GenBank/DDBJ databases">
        <title>The genome sequence of Magnaporthe poae strain ATCC 64411.</title>
        <authorList>
            <person name="Ma L.-J."/>
            <person name="Dead R."/>
            <person name="Young S."/>
            <person name="Zeng Q."/>
            <person name="Koehrsen M."/>
            <person name="Alvarado L."/>
            <person name="Berlin A."/>
            <person name="Chapman S.B."/>
            <person name="Chen Z."/>
            <person name="Freedman E."/>
            <person name="Gellesch M."/>
            <person name="Goldberg J."/>
            <person name="Griggs A."/>
            <person name="Gujja S."/>
            <person name="Heilman E.R."/>
            <person name="Heiman D."/>
            <person name="Hepburn T."/>
            <person name="Howarth C."/>
            <person name="Jen D."/>
            <person name="Larson L."/>
            <person name="Mehta T."/>
            <person name="Neiman D."/>
            <person name="Pearson M."/>
            <person name="Roberts A."/>
            <person name="Saif S."/>
            <person name="Shea T."/>
            <person name="Shenoy N."/>
            <person name="Sisk P."/>
            <person name="Stolte C."/>
            <person name="Sykes S."/>
            <person name="Walk T."/>
            <person name="White J."/>
            <person name="Yandava C."/>
            <person name="Haas B."/>
            <person name="Nusbaum C."/>
            <person name="Birren B."/>
        </authorList>
    </citation>
    <scope>NUCLEOTIDE SEQUENCE [LARGE SCALE GENOMIC DNA]</scope>
    <source>
        <strain evidence="5">ATCC 64411 / 73-15</strain>
    </source>
</reference>
<feature type="region of interest" description="Disordered" evidence="1">
    <location>
        <begin position="14"/>
        <end position="46"/>
    </location>
</feature>
<gene>
    <name evidence="3" type="ORF">MAPG_06755</name>
</gene>
<reference evidence="4" key="4">
    <citation type="journal article" date="2015" name="G3 (Bethesda)">
        <title>Genome sequences of three phytopathogenic species of the Magnaporthaceae family of fungi.</title>
        <authorList>
            <person name="Okagaki L.H."/>
            <person name="Nunes C.C."/>
            <person name="Sailsbery J."/>
            <person name="Clay B."/>
            <person name="Brown D."/>
            <person name="John T."/>
            <person name="Oh Y."/>
            <person name="Young N."/>
            <person name="Fitzgerald M."/>
            <person name="Haas B.J."/>
            <person name="Zeng Q."/>
            <person name="Young S."/>
            <person name="Adiconis X."/>
            <person name="Fan L."/>
            <person name="Levin J.Z."/>
            <person name="Mitchell T.K."/>
            <person name="Okubara P.A."/>
            <person name="Farman M.L."/>
            <person name="Kohn L.M."/>
            <person name="Birren B."/>
            <person name="Ma L.-J."/>
            <person name="Dean R.A."/>
        </authorList>
    </citation>
    <scope>NUCLEOTIDE SEQUENCE</scope>
    <source>
        <strain evidence="4">ATCC 64411 / 73-15</strain>
    </source>
</reference>